<dbReference type="InterPro" id="IPR050576">
    <property type="entry name" value="Cilia_flagella_integrity"/>
</dbReference>
<protein>
    <submittedName>
        <fullName evidence="5">Leucine-rich repeat and coiled-coil domain-containing protein 1</fullName>
    </submittedName>
</protein>
<accession>A0ABM1ADV6</accession>
<dbReference type="PROSITE" id="PS51450">
    <property type="entry name" value="LRR"/>
    <property type="match status" value="4"/>
</dbReference>
<dbReference type="InterPro" id="IPR001611">
    <property type="entry name" value="Leu-rich_rpt"/>
</dbReference>
<dbReference type="PANTHER" id="PTHR45973">
    <property type="entry name" value="PROTEIN PHOSPHATASE 1 REGULATORY SUBUNIT SDS22-RELATED"/>
    <property type="match status" value="1"/>
</dbReference>
<reference evidence="5" key="1">
    <citation type="submission" date="2025-08" db="UniProtKB">
        <authorList>
            <consortium name="RefSeq"/>
        </authorList>
    </citation>
    <scope>IDENTIFICATION</scope>
</reference>
<dbReference type="InterPro" id="IPR003591">
    <property type="entry name" value="Leu-rich_rpt_typical-subtyp"/>
</dbReference>
<keyword evidence="1" id="KW-0433">Leucine-rich repeat</keyword>
<dbReference type="GeneID" id="101846398"/>
<sequence length="347" mass="38208">MAVSNDSKHLSLIDAGISNIWSLSLPSYLESLNLHGNHIQNISNLSHLVRLAHLDLSANQITVLDGLEKLESLKTLNLSCNLITSVDGVSHLRSLQRLDVSYNQVRDIGGLAELGFRHSQLQYVSLHGNKLRSVAHVVDSLRTVKSLRHLVLTQDGSGNPICSHQGYETELFSNLPQLESINDLDRSGKFNSTLDNVSFIPGLEAYLDFLLSSEKEQSSQESVTPQSLITPKIDAVMDQFRQKFLHGGETSSSMGLSASSPPSDNGQHTESMRKILSDREFSSQSLRKERPRARVGWQSSGEDSEPVQDVGSDRDGVMSNRRRKTEKSHSQQTGRSGKGARGGPQTQ</sequence>
<dbReference type="InterPro" id="IPR025875">
    <property type="entry name" value="Leu-rich_rpt_4"/>
</dbReference>
<dbReference type="PANTHER" id="PTHR45973:SF13">
    <property type="entry name" value="LEUCINE RICH REPEAT AND COILED-COIL CENTROSOMAL PROTEIN 1"/>
    <property type="match status" value="1"/>
</dbReference>
<dbReference type="SMART" id="SM00369">
    <property type="entry name" value="LRR_TYP"/>
    <property type="match status" value="3"/>
</dbReference>
<name>A0ABM1ADV6_APLCA</name>
<dbReference type="SMART" id="SM00365">
    <property type="entry name" value="LRR_SD22"/>
    <property type="match status" value="4"/>
</dbReference>
<feature type="non-terminal residue" evidence="5">
    <location>
        <position position="347"/>
    </location>
</feature>
<gene>
    <name evidence="5" type="primary">LOC101846398</name>
</gene>
<organism evidence="4 5">
    <name type="scientific">Aplysia californica</name>
    <name type="common">California sea hare</name>
    <dbReference type="NCBI Taxonomy" id="6500"/>
    <lineage>
        <taxon>Eukaryota</taxon>
        <taxon>Metazoa</taxon>
        <taxon>Spiralia</taxon>
        <taxon>Lophotrochozoa</taxon>
        <taxon>Mollusca</taxon>
        <taxon>Gastropoda</taxon>
        <taxon>Heterobranchia</taxon>
        <taxon>Euthyneura</taxon>
        <taxon>Tectipleura</taxon>
        <taxon>Aplysiida</taxon>
        <taxon>Aplysioidea</taxon>
        <taxon>Aplysiidae</taxon>
        <taxon>Aplysia</taxon>
    </lineage>
</organism>
<dbReference type="InterPro" id="IPR032675">
    <property type="entry name" value="LRR_dom_sf"/>
</dbReference>
<dbReference type="SUPFAM" id="SSF52075">
    <property type="entry name" value="Outer arm dynein light chain 1"/>
    <property type="match status" value="1"/>
</dbReference>
<proteinExistence type="predicted"/>
<keyword evidence="4" id="KW-1185">Reference proteome</keyword>
<feature type="compositionally biased region" description="Basic and acidic residues" evidence="3">
    <location>
        <begin position="270"/>
        <end position="281"/>
    </location>
</feature>
<dbReference type="Pfam" id="PF13516">
    <property type="entry name" value="LRR_6"/>
    <property type="match status" value="1"/>
</dbReference>
<dbReference type="Pfam" id="PF12799">
    <property type="entry name" value="LRR_4"/>
    <property type="match status" value="1"/>
</dbReference>
<dbReference type="RefSeq" id="XP_012945808.1">
    <property type="nucleotide sequence ID" value="XM_013090354.2"/>
</dbReference>
<feature type="region of interest" description="Disordered" evidence="3">
    <location>
        <begin position="247"/>
        <end position="347"/>
    </location>
</feature>
<evidence type="ECO:0000256" key="1">
    <source>
        <dbReference type="ARBA" id="ARBA00022614"/>
    </source>
</evidence>
<dbReference type="Proteomes" id="UP000694888">
    <property type="component" value="Unplaced"/>
</dbReference>
<feature type="compositionally biased region" description="Gly residues" evidence="3">
    <location>
        <begin position="336"/>
        <end position="347"/>
    </location>
</feature>
<evidence type="ECO:0000256" key="2">
    <source>
        <dbReference type="ARBA" id="ARBA00022737"/>
    </source>
</evidence>
<feature type="compositionally biased region" description="Low complexity" evidence="3">
    <location>
        <begin position="251"/>
        <end position="263"/>
    </location>
</feature>
<evidence type="ECO:0000313" key="4">
    <source>
        <dbReference type="Proteomes" id="UP000694888"/>
    </source>
</evidence>
<keyword evidence="2" id="KW-0677">Repeat</keyword>
<evidence type="ECO:0000256" key="3">
    <source>
        <dbReference type="SAM" id="MobiDB-lite"/>
    </source>
</evidence>
<evidence type="ECO:0000313" key="5">
    <source>
        <dbReference type="RefSeq" id="XP_012945808.1"/>
    </source>
</evidence>
<dbReference type="Gene3D" id="3.80.10.10">
    <property type="entry name" value="Ribonuclease Inhibitor"/>
    <property type="match status" value="2"/>
</dbReference>